<comment type="caution">
    <text evidence="2">The sequence shown here is derived from an EMBL/GenBank/DDBJ whole genome shotgun (WGS) entry which is preliminary data.</text>
</comment>
<dbReference type="PANTHER" id="PTHR45527">
    <property type="entry name" value="NONRIBOSOMAL PEPTIDE SYNTHETASE"/>
    <property type="match status" value="1"/>
</dbReference>
<dbReference type="PANTHER" id="PTHR45527:SF1">
    <property type="entry name" value="FATTY ACID SYNTHASE"/>
    <property type="match status" value="1"/>
</dbReference>
<dbReference type="GO" id="GO:0003824">
    <property type="term" value="F:catalytic activity"/>
    <property type="evidence" value="ECO:0007669"/>
    <property type="project" value="InterPro"/>
</dbReference>
<name>A0A2G3PN45_WILMA</name>
<evidence type="ECO:0000313" key="3">
    <source>
        <dbReference type="Proteomes" id="UP000225108"/>
    </source>
</evidence>
<gene>
    <name evidence="2" type="ORF">CSW57_13330</name>
</gene>
<dbReference type="InterPro" id="IPR023213">
    <property type="entry name" value="CAT-like_dom_sf"/>
</dbReference>
<sequence>MEFTELADYHLPSGRVTEWTPSTEGDGECWAVDNRPLTYVHEHHVVRGLTYETRDVDESSWLGGVFEVHERYDERALARTLRSWMLRHEALRTTVATGVDTTGAISMTRLTNAGCVLDMRPRVTGPIDASAIHDHLTGLFDSRISALRWPHCLVASITEVEGALPGDGFVLVFAADHSVMDAYSMLLSINEIQRLYAFELRGAEHQLPQIGSHIDFSVTDRLAGGCLTADHVAVRAWDRFLGVGTGAFPAFPLPVEAVSAPHVTDCDIVARPQTGTSSWLLSNETAAVVNAHCRRLGFTLQSAVLAALATTTRELTGMNTLRFTMPVHTRHESQYAESVGWYVGIIPVEIDITRAQSFADCMSAAAAAIAERKDLSRYPYPRVAELLENRAVPRFVVSYLDVRFVPGAHDWVRWRAHTLRSAAYSGDEVYLWISRTPEGLNISARYPATEVAATNVSAFISGLGDQLAELTQEHRFHASTPAPFSLTYSEDKFPA</sequence>
<evidence type="ECO:0000313" key="2">
    <source>
        <dbReference type="EMBL" id="PHV67176.1"/>
    </source>
</evidence>
<proteinExistence type="predicted"/>
<organism evidence="2 3">
    <name type="scientific">Williamsia marianensis</name>
    <dbReference type="NCBI Taxonomy" id="85044"/>
    <lineage>
        <taxon>Bacteria</taxon>
        <taxon>Bacillati</taxon>
        <taxon>Actinomycetota</taxon>
        <taxon>Actinomycetes</taxon>
        <taxon>Mycobacteriales</taxon>
        <taxon>Nocardiaceae</taxon>
        <taxon>Williamsia</taxon>
    </lineage>
</organism>
<dbReference type="GO" id="GO:0044550">
    <property type="term" value="P:secondary metabolite biosynthetic process"/>
    <property type="evidence" value="ECO:0007669"/>
    <property type="project" value="TreeGrafter"/>
</dbReference>
<dbReference type="Gene3D" id="3.30.559.30">
    <property type="entry name" value="Nonribosomal peptide synthetase, condensation domain"/>
    <property type="match status" value="1"/>
</dbReference>
<dbReference type="GO" id="GO:0008610">
    <property type="term" value="P:lipid biosynthetic process"/>
    <property type="evidence" value="ECO:0007669"/>
    <property type="project" value="UniProtKB-ARBA"/>
</dbReference>
<dbReference type="GO" id="GO:0005737">
    <property type="term" value="C:cytoplasm"/>
    <property type="evidence" value="ECO:0007669"/>
    <property type="project" value="TreeGrafter"/>
</dbReference>
<dbReference type="InterPro" id="IPR001242">
    <property type="entry name" value="Condensation_dom"/>
</dbReference>
<dbReference type="GO" id="GO:0031177">
    <property type="term" value="F:phosphopantetheine binding"/>
    <property type="evidence" value="ECO:0007669"/>
    <property type="project" value="TreeGrafter"/>
</dbReference>
<dbReference type="Pfam" id="PF00668">
    <property type="entry name" value="Condensation"/>
    <property type="match status" value="1"/>
</dbReference>
<dbReference type="EMBL" id="PEBD01000008">
    <property type="protein sequence ID" value="PHV67176.1"/>
    <property type="molecule type" value="Genomic_DNA"/>
</dbReference>
<evidence type="ECO:0000259" key="1">
    <source>
        <dbReference type="Pfam" id="PF00668"/>
    </source>
</evidence>
<dbReference type="SUPFAM" id="SSF52777">
    <property type="entry name" value="CoA-dependent acyltransferases"/>
    <property type="match status" value="2"/>
</dbReference>
<reference evidence="2 3" key="1">
    <citation type="submission" date="2017-10" db="EMBL/GenBank/DDBJ databases">
        <title>The draft genome sequence of Williamsia sp. BULT 1.1 isolated from the semi-arid grassland soils from South Africa.</title>
        <authorList>
            <person name="Kabwe M.H."/>
            <person name="Govender N."/>
            <person name="Mutseka Lunga P."/>
            <person name="Vikram S."/>
            <person name="Makhalanyane T.P."/>
        </authorList>
    </citation>
    <scope>NUCLEOTIDE SEQUENCE [LARGE SCALE GENOMIC DNA]</scope>
    <source>
        <strain evidence="2 3">BULT 1.1</strain>
    </source>
</reference>
<dbReference type="AlphaFoldDB" id="A0A2G3PN45"/>
<dbReference type="Gene3D" id="3.30.559.10">
    <property type="entry name" value="Chloramphenicol acetyltransferase-like domain"/>
    <property type="match status" value="1"/>
</dbReference>
<protein>
    <submittedName>
        <fullName evidence="2">Aureobasidin A1 biosynthesis complex</fullName>
    </submittedName>
</protein>
<feature type="domain" description="Condensation" evidence="1">
    <location>
        <begin position="167"/>
        <end position="389"/>
    </location>
</feature>
<accession>A0A2G3PN45</accession>
<dbReference type="Proteomes" id="UP000225108">
    <property type="component" value="Unassembled WGS sequence"/>
</dbReference>
<dbReference type="GO" id="GO:0043041">
    <property type="term" value="P:amino acid activation for nonribosomal peptide biosynthetic process"/>
    <property type="evidence" value="ECO:0007669"/>
    <property type="project" value="TreeGrafter"/>
</dbReference>